<dbReference type="InterPro" id="IPR010235">
    <property type="entry name" value="HepT"/>
</dbReference>
<name>A0ABR7SZY9_HELCL</name>
<dbReference type="NCBIfam" id="TIGR01987">
    <property type="entry name" value="HI0074"/>
    <property type="match status" value="1"/>
</dbReference>
<proteinExistence type="predicted"/>
<evidence type="ECO:0000256" key="1">
    <source>
        <dbReference type="SAM" id="Coils"/>
    </source>
</evidence>
<accession>A0ABR7SZY9</accession>
<protein>
    <submittedName>
        <fullName evidence="2">Nucleotidyltransferase substrate binding protein</fullName>
    </submittedName>
</protein>
<dbReference type="EMBL" id="JACVHF010000004">
    <property type="protein sequence ID" value="MBC9784112.1"/>
    <property type="molecule type" value="Genomic_DNA"/>
</dbReference>
<evidence type="ECO:0000313" key="2">
    <source>
        <dbReference type="EMBL" id="MBC9784112.1"/>
    </source>
</evidence>
<dbReference type="RefSeq" id="WP_188039242.1">
    <property type="nucleotide sequence ID" value="NZ_JACVHF010000004.1"/>
</dbReference>
<dbReference type="Pfam" id="PF08780">
    <property type="entry name" value="NTase_sub_bind"/>
    <property type="match status" value="1"/>
</dbReference>
<keyword evidence="3" id="KW-1185">Reference proteome</keyword>
<feature type="coiled-coil region" evidence="1">
    <location>
        <begin position="3"/>
        <end position="30"/>
    </location>
</feature>
<comment type="caution">
    <text evidence="2">The sequence shown here is derived from an EMBL/GenBank/DDBJ whole genome shotgun (WGS) entry which is preliminary data.</text>
</comment>
<organism evidence="2 3">
    <name type="scientific">Heliobacterium chlorum</name>
    <dbReference type="NCBI Taxonomy" id="2698"/>
    <lineage>
        <taxon>Bacteria</taxon>
        <taxon>Bacillati</taxon>
        <taxon>Bacillota</taxon>
        <taxon>Clostridia</taxon>
        <taxon>Eubacteriales</taxon>
        <taxon>Heliobacteriaceae</taxon>
        <taxon>Heliobacterium</taxon>
    </lineage>
</organism>
<dbReference type="Gene3D" id="1.20.120.330">
    <property type="entry name" value="Nucleotidyltransferases domain 2"/>
    <property type="match status" value="1"/>
</dbReference>
<evidence type="ECO:0000313" key="3">
    <source>
        <dbReference type="Proteomes" id="UP000617402"/>
    </source>
</evidence>
<keyword evidence="1" id="KW-0175">Coiled coil</keyword>
<dbReference type="Proteomes" id="UP000617402">
    <property type="component" value="Unassembled WGS sequence"/>
</dbReference>
<reference evidence="2 3" key="1">
    <citation type="submission" date="2020-07" db="EMBL/GenBank/DDBJ databases">
        <title>Draft whole-genome sequence of Heliobacterium chlorum DSM 3682, type strain.</title>
        <authorList>
            <person name="Kyndt J.A."/>
            <person name="Meyer T.E."/>
            <person name="Imhoff J.F."/>
        </authorList>
    </citation>
    <scope>NUCLEOTIDE SEQUENCE [LARGE SCALE GENOMIC DNA]</scope>
    <source>
        <strain evidence="2 3">DSM 3682</strain>
    </source>
</reference>
<sequence length="131" mass="15692">MVNQKVKEKLDTYRKAISRLEDILNEEISNDYIYDAVIRRFEFTYEVAWKLMKLTLEYKGIVEARSPRDVFREAFAVGIIKNGDVWFKMLTDRNLTSHTYDQETAIAIYHRIKDDYFETLNLLIEQIERSL</sequence>
<dbReference type="SUPFAM" id="SSF81593">
    <property type="entry name" value="Nucleotidyltransferase substrate binding subunit/domain"/>
    <property type="match status" value="1"/>
</dbReference>
<gene>
    <name evidence="2" type="ORF">H1S01_06255</name>
</gene>